<sequence>MQMIIVDDEAHWVDNLSTTKPWHTLGIDVVHKAYSAQEALQIMETHPIDIIISDVLMPEMTGIELMDKIRESDQRVKCIILSGYSDFDYAKDALRNQAVDYLLKPPTDQELLGAVKLAIEQLEAEWSNISSLERTQHILRENMPLLRGQLLLSAFRGEKLALGEWERRLDSYQLPFRFGNCVLMLVRMEEEFGQYRNNGQQLMEYAIMNIAEEIFGDFAHAWGVKEEHGYLAFLLQLKGNRTKSGKESSFEKAAMHLQAKVKQYLNGSLSIVMSEPFVFPDQLADRYRHALAYFRQIIGDEREFVIRAGDLGGSVTNGVLDVIHAPPVLKSLLEAERWESAEEKLAEIFMELEGRWSDSWEHCLEAGYLIASSFTNYCHRNGHTLEGLLGEDMELLRTGEAFLSIGKLRNWAFRAMDKLKESASSEVKDIRSVYVRKIQSFVEANLHLDVSLRALADHVNLHPTHLSKLYKIETGEGVSDFVSRLRMETACHKLKTTDKKVYEISTEIGYLDPAYFIKVFKKQFGMTPQEYRESN</sequence>
<dbReference type="PROSITE" id="PS50110">
    <property type="entry name" value="RESPONSE_REGULATORY"/>
    <property type="match status" value="1"/>
</dbReference>
<keyword evidence="3" id="KW-0804">Transcription</keyword>
<feature type="domain" description="HTH araC/xylS-type" evidence="5">
    <location>
        <begin position="436"/>
        <end position="534"/>
    </location>
</feature>
<evidence type="ECO:0000259" key="6">
    <source>
        <dbReference type="PROSITE" id="PS50110"/>
    </source>
</evidence>
<dbReference type="Gene3D" id="3.40.50.2300">
    <property type="match status" value="1"/>
</dbReference>
<dbReference type="Pfam" id="PF12833">
    <property type="entry name" value="HTH_18"/>
    <property type="match status" value="1"/>
</dbReference>
<dbReference type="EMBL" id="QGTQ01000043">
    <property type="protein sequence ID" value="PWV90528.1"/>
    <property type="molecule type" value="Genomic_DNA"/>
</dbReference>
<organism evidence="7 8">
    <name type="scientific">Paenibacillus cellulosilyticus</name>
    <dbReference type="NCBI Taxonomy" id="375489"/>
    <lineage>
        <taxon>Bacteria</taxon>
        <taxon>Bacillati</taxon>
        <taxon>Bacillota</taxon>
        <taxon>Bacilli</taxon>
        <taxon>Bacillales</taxon>
        <taxon>Paenibacillaceae</taxon>
        <taxon>Paenibacillus</taxon>
    </lineage>
</organism>
<comment type="caution">
    <text evidence="7">The sequence shown here is derived from an EMBL/GenBank/DDBJ whole genome shotgun (WGS) entry which is preliminary data.</text>
</comment>
<dbReference type="InterPro" id="IPR009057">
    <property type="entry name" value="Homeodomain-like_sf"/>
</dbReference>
<dbReference type="GO" id="GO:0000160">
    <property type="term" value="P:phosphorelay signal transduction system"/>
    <property type="evidence" value="ECO:0007669"/>
    <property type="project" value="InterPro"/>
</dbReference>
<dbReference type="GO" id="GO:0043565">
    <property type="term" value="F:sequence-specific DNA binding"/>
    <property type="evidence" value="ECO:0007669"/>
    <property type="project" value="InterPro"/>
</dbReference>
<dbReference type="InterPro" id="IPR018062">
    <property type="entry name" value="HTH_AraC-typ_CS"/>
</dbReference>
<dbReference type="PANTHER" id="PTHR43280:SF2">
    <property type="entry name" value="HTH-TYPE TRANSCRIPTIONAL REGULATOR EXSA"/>
    <property type="match status" value="1"/>
</dbReference>
<feature type="domain" description="Response regulatory" evidence="6">
    <location>
        <begin position="2"/>
        <end position="119"/>
    </location>
</feature>
<dbReference type="PANTHER" id="PTHR43280">
    <property type="entry name" value="ARAC-FAMILY TRANSCRIPTIONAL REGULATOR"/>
    <property type="match status" value="1"/>
</dbReference>
<keyword evidence="1" id="KW-0805">Transcription regulation</keyword>
<feature type="modified residue" description="4-aspartylphosphate" evidence="4">
    <location>
        <position position="54"/>
    </location>
</feature>
<dbReference type="Pfam" id="PF00072">
    <property type="entry name" value="Response_reg"/>
    <property type="match status" value="1"/>
</dbReference>
<dbReference type="PROSITE" id="PS01124">
    <property type="entry name" value="HTH_ARAC_FAMILY_2"/>
    <property type="match status" value="1"/>
</dbReference>
<evidence type="ECO:0000313" key="8">
    <source>
        <dbReference type="Proteomes" id="UP000246635"/>
    </source>
</evidence>
<dbReference type="AlphaFoldDB" id="A0A2V2YGP8"/>
<dbReference type="RefSeq" id="WP_110047407.1">
    <property type="nucleotide sequence ID" value="NZ_CP054613.1"/>
</dbReference>
<keyword evidence="2" id="KW-0238">DNA-binding</keyword>
<dbReference type="OrthoDB" id="9794370at2"/>
<dbReference type="PRINTS" id="PR00032">
    <property type="entry name" value="HTHARAC"/>
</dbReference>
<keyword evidence="8" id="KW-1185">Reference proteome</keyword>
<evidence type="ECO:0000256" key="2">
    <source>
        <dbReference type="ARBA" id="ARBA00023125"/>
    </source>
</evidence>
<dbReference type="InterPro" id="IPR001789">
    <property type="entry name" value="Sig_transdc_resp-reg_receiver"/>
</dbReference>
<name>A0A2V2YGP8_9BACL</name>
<proteinExistence type="predicted"/>
<dbReference type="SUPFAM" id="SSF46689">
    <property type="entry name" value="Homeodomain-like"/>
    <property type="match status" value="1"/>
</dbReference>
<gene>
    <name evidence="7" type="ORF">DFQ01_1432</name>
</gene>
<accession>A0A2V2YGP8</accession>
<dbReference type="GO" id="GO:0003700">
    <property type="term" value="F:DNA-binding transcription factor activity"/>
    <property type="evidence" value="ECO:0007669"/>
    <property type="project" value="InterPro"/>
</dbReference>
<evidence type="ECO:0000256" key="4">
    <source>
        <dbReference type="PROSITE-ProRule" id="PRU00169"/>
    </source>
</evidence>
<dbReference type="SUPFAM" id="SSF52172">
    <property type="entry name" value="CheY-like"/>
    <property type="match status" value="1"/>
</dbReference>
<dbReference type="Gene3D" id="1.10.10.60">
    <property type="entry name" value="Homeodomain-like"/>
    <property type="match status" value="2"/>
</dbReference>
<dbReference type="Proteomes" id="UP000246635">
    <property type="component" value="Unassembled WGS sequence"/>
</dbReference>
<dbReference type="PROSITE" id="PS00041">
    <property type="entry name" value="HTH_ARAC_FAMILY_1"/>
    <property type="match status" value="1"/>
</dbReference>
<protein>
    <submittedName>
        <fullName evidence="7">Two-component system response regulator YesN</fullName>
    </submittedName>
</protein>
<evidence type="ECO:0000313" key="7">
    <source>
        <dbReference type="EMBL" id="PWV90528.1"/>
    </source>
</evidence>
<evidence type="ECO:0000256" key="1">
    <source>
        <dbReference type="ARBA" id="ARBA00023015"/>
    </source>
</evidence>
<keyword evidence="4" id="KW-0597">Phosphoprotein</keyword>
<dbReference type="SMART" id="SM00342">
    <property type="entry name" value="HTH_ARAC"/>
    <property type="match status" value="1"/>
</dbReference>
<reference evidence="7 8" key="1">
    <citation type="submission" date="2018-05" db="EMBL/GenBank/DDBJ databases">
        <title>Genomic Encyclopedia of Type Strains, Phase III (KMG-III): the genomes of soil and plant-associated and newly described type strains.</title>
        <authorList>
            <person name="Whitman W."/>
        </authorList>
    </citation>
    <scope>NUCLEOTIDE SEQUENCE [LARGE SCALE GENOMIC DNA]</scope>
    <source>
        <strain evidence="7 8">CECT 5696</strain>
    </source>
</reference>
<dbReference type="SMART" id="SM00448">
    <property type="entry name" value="REC"/>
    <property type="match status" value="1"/>
</dbReference>
<evidence type="ECO:0000259" key="5">
    <source>
        <dbReference type="PROSITE" id="PS01124"/>
    </source>
</evidence>
<dbReference type="InterPro" id="IPR018060">
    <property type="entry name" value="HTH_AraC"/>
</dbReference>
<dbReference type="CDD" id="cd17536">
    <property type="entry name" value="REC_YesN-like"/>
    <property type="match status" value="1"/>
</dbReference>
<evidence type="ECO:0000256" key="3">
    <source>
        <dbReference type="ARBA" id="ARBA00023163"/>
    </source>
</evidence>
<dbReference type="InterPro" id="IPR011006">
    <property type="entry name" value="CheY-like_superfamily"/>
</dbReference>
<dbReference type="InterPro" id="IPR020449">
    <property type="entry name" value="Tscrpt_reg_AraC-type_HTH"/>
</dbReference>